<protein>
    <recommendedName>
        <fullName evidence="6">Terpene synthase</fullName>
        <ecNumber evidence="6">4.2.3.-</ecNumber>
    </recommendedName>
</protein>
<comment type="cofactor">
    <cofactor evidence="1 6">
        <name>Mg(2+)</name>
        <dbReference type="ChEBI" id="CHEBI:18420"/>
    </cofactor>
</comment>
<dbReference type="AlphaFoldDB" id="A0AAD7EZG7"/>
<keyword evidence="3 6" id="KW-0479">Metal-binding</keyword>
<gene>
    <name evidence="7" type="ORF">DFH08DRAFT_953522</name>
</gene>
<dbReference type="GO" id="GO:0010333">
    <property type="term" value="F:terpene synthase activity"/>
    <property type="evidence" value="ECO:0007669"/>
    <property type="project" value="InterPro"/>
</dbReference>
<dbReference type="EC" id="4.2.3.-" evidence="6"/>
<evidence type="ECO:0000256" key="2">
    <source>
        <dbReference type="ARBA" id="ARBA00006333"/>
    </source>
</evidence>
<dbReference type="InterPro" id="IPR008949">
    <property type="entry name" value="Isoprenoid_synthase_dom_sf"/>
</dbReference>
<evidence type="ECO:0000313" key="7">
    <source>
        <dbReference type="EMBL" id="KAJ7358359.1"/>
    </source>
</evidence>
<comment type="similarity">
    <text evidence="2 6">Belongs to the terpene synthase family.</text>
</comment>
<evidence type="ECO:0000256" key="5">
    <source>
        <dbReference type="ARBA" id="ARBA00023239"/>
    </source>
</evidence>
<reference evidence="7" key="1">
    <citation type="submission" date="2023-03" db="EMBL/GenBank/DDBJ databases">
        <title>Massive genome expansion in bonnet fungi (Mycena s.s.) driven by repeated elements and novel gene families across ecological guilds.</title>
        <authorList>
            <consortium name="Lawrence Berkeley National Laboratory"/>
            <person name="Harder C.B."/>
            <person name="Miyauchi S."/>
            <person name="Viragh M."/>
            <person name="Kuo A."/>
            <person name="Thoen E."/>
            <person name="Andreopoulos B."/>
            <person name="Lu D."/>
            <person name="Skrede I."/>
            <person name="Drula E."/>
            <person name="Henrissat B."/>
            <person name="Morin E."/>
            <person name="Kohler A."/>
            <person name="Barry K."/>
            <person name="LaButti K."/>
            <person name="Morin E."/>
            <person name="Salamov A."/>
            <person name="Lipzen A."/>
            <person name="Mereny Z."/>
            <person name="Hegedus B."/>
            <person name="Baldrian P."/>
            <person name="Stursova M."/>
            <person name="Weitz H."/>
            <person name="Taylor A."/>
            <person name="Grigoriev I.V."/>
            <person name="Nagy L.G."/>
            <person name="Martin F."/>
            <person name="Kauserud H."/>
        </authorList>
    </citation>
    <scope>NUCLEOTIDE SEQUENCE</scope>
    <source>
        <strain evidence="7">CBHHK002</strain>
    </source>
</reference>
<dbReference type="EMBL" id="JARIHO010000007">
    <property type="protein sequence ID" value="KAJ7358359.1"/>
    <property type="molecule type" value="Genomic_DNA"/>
</dbReference>
<dbReference type="SUPFAM" id="SSF48576">
    <property type="entry name" value="Terpenoid synthases"/>
    <property type="match status" value="1"/>
</dbReference>
<evidence type="ECO:0000313" key="8">
    <source>
        <dbReference type="Proteomes" id="UP001218218"/>
    </source>
</evidence>
<keyword evidence="4 6" id="KW-0460">Magnesium</keyword>
<evidence type="ECO:0000256" key="3">
    <source>
        <dbReference type="ARBA" id="ARBA00022723"/>
    </source>
</evidence>
<keyword evidence="8" id="KW-1185">Reference proteome</keyword>
<dbReference type="PANTHER" id="PTHR35201:SF4">
    <property type="entry name" value="BETA-PINACENE SYNTHASE-RELATED"/>
    <property type="match status" value="1"/>
</dbReference>
<dbReference type="Proteomes" id="UP001218218">
    <property type="component" value="Unassembled WGS sequence"/>
</dbReference>
<dbReference type="PANTHER" id="PTHR35201">
    <property type="entry name" value="TERPENE SYNTHASE"/>
    <property type="match status" value="1"/>
</dbReference>
<dbReference type="Gene3D" id="1.10.600.10">
    <property type="entry name" value="Farnesyl Diphosphate Synthase"/>
    <property type="match status" value="1"/>
</dbReference>
<comment type="caution">
    <text evidence="7">The sequence shown here is derived from an EMBL/GenBank/DDBJ whole genome shotgun (WGS) entry which is preliminary data.</text>
</comment>
<proteinExistence type="inferred from homology"/>
<keyword evidence="5 6" id="KW-0456">Lyase</keyword>
<dbReference type="InterPro" id="IPR034686">
    <property type="entry name" value="Terpene_cyclase-like_2"/>
</dbReference>
<dbReference type="GO" id="GO:0046872">
    <property type="term" value="F:metal ion binding"/>
    <property type="evidence" value="ECO:0007669"/>
    <property type="project" value="UniProtKB-KW"/>
</dbReference>
<evidence type="ECO:0000256" key="1">
    <source>
        <dbReference type="ARBA" id="ARBA00001946"/>
    </source>
</evidence>
<sequence>MAMPYILPDAAHFPPARRHPRAGEIHAEIEAYFTDAWPWQSSEKLSKSLLLDFASFATCTIPDAAYDRLRWASKVYTLLYLVDDLVESESGAVFTALSKVTQESLPWQNIMETIFCGIEASSNGDQYPRFVRTLGEWLINSVGGQAPPYTDLQGYLDFRRINAAGYWVISTTRYALDLRLTDEELADPELMMCEKLCVDACALENDVASYDKELASESPSPNIVAILLKHGSEGDGFVSVAAVKEYIGQEVAKIEAQLHDCLEDALNNKRQSDDYRKWLQSLPYIVSGNVWLSQQTMRYNLPGSAGAPEASRLSATDPRVDIVRRALPTCSHITPGTKADAPGFLEMSLERLD</sequence>
<evidence type="ECO:0000256" key="6">
    <source>
        <dbReference type="RuleBase" id="RU366034"/>
    </source>
</evidence>
<dbReference type="GO" id="GO:0008299">
    <property type="term" value="P:isoprenoid biosynthetic process"/>
    <property type="evidence" value="ECO:0007669"/>
    <property type="project" value="UniProtKB-ARBA"/>
</dbReference>
<evidence type="ECO:0000256" key="4">
    <source>
        <dbReference type="ARBA" id="ARBA00022842"/>
    </source>
</evidence>
<organism evidence="7 8">
    <name type="scientific">Mycena albidolilacea</name>
    <dbReference type="NCBI Taxonomy" id="1033008"/>
    <lineage>
        <taxon>Eukaryota</taxon>
        <taxon>Fungi</taxon>
        <taxon>Dikarya</taxon>
        <taxon>Basidiomycota</taxon>
        <taxon>Agaricomycotina</taxon>
        <taxon>Agaricomycetes</taxon>
        <taxon>Agaricomycetidae</taxon>
        <taxon>Agaricales</taxon>
        <taxon>Marasmiineae</taxon>
        <taxon>Mycenaceae</taxon>
        <taxon>Mycena</taxon>
    </lineage>
</organism>
<name>A0AAD7EZG7_9AGAR</name>
<dbReference type="Pfam" id="PF19086">
    <property type="entry name" value="Terpene_syn_C_2"/>
    <property type="match status" value="1"/>
</dbReference>
<accession>A0AAD7EZG7</accession>